<accession>A0A8F5BVP5</accession>
<protein>
    <submittedName>
        <fullName evidence="1">Uncharacterized protein</fullName>
    </submittedName>
</protein>
<evidence type="ECO:0000313" key="3">
    <source>
        <dbReference type="Proteomes" id="UP000693941"/>
    </source>
</evidence>
<sequence length="42" mass="4934">MFKLPLITFVTLLNLFACHLSGEYYGSLGLTRETEMWFFSKK</sequence>
<name>A0A8F5BVP5_9CREN</name>
<evidence type="ECO:0000313" key="2">
    <source>
        <dbReference type="EMBL" id="QXJ35328.1"/>
    </source>
</evidence>
<dbReference type="EMBL" id="CP077715">
    <property type="protein sequence ID" value="QXJ32285.1"/>
    <property type="molecule type" value="Genomic_DNA"/>
</dbReference>
<proteinExistence type="predicted"/>
<dbReference type="AlphaFoldDB" id="A0A8F5BVP5"/>
<reference evidence="1 4" key="1">
    <citation type="journal article" date="2021" name="Environ. Microbiol.">
        <title>New insights into the diversity and evolution of the archaeal mobilome from three complete genomes of Saccharolobus shibatae.</title>
        <authorList>
            <person name="Medvedeva S."/>
            <person name="Brandt D."/>
            <person name="Cvirkaite-Krupovic V."/>
            <person name="Liu Y."/>
            <person name="Severinov K."/>
            <person name="Ishino S."/>
            <person name="Ishino Y."/>
            <person name="Prangishvili D."/>
            <person name="Kalinowski J."/>
            <person name="Krupovic M."/>
        </authorList>
    </citation>
    <scope>NUCLEOTIDE SEQUENCE</scope>
    <source>
        <strain evidence="1">BEU9</strain>
        <strain evidence="2 4">S38A</strain>
    </source>
</reference>
<dbReference type="Proteomes" id="UP000694036">
    <property type="component" value="Chromosome"/>
</dbReference>
<evidence type="ECO:0000313" key="4">
    <source>
        <dbReference type="Proteomes" id="UP000694036"/>
    </source>
</evidence>
<organism evidence="1 3">
    <name type="scientific">Saccharolobus shibatae</name>
    <dbReference type="NCBI Taxonomy" id="2286"/>
    <lineage>
        <taxon>Archaea</taxon>
        <taxon>Thermoproteota</taxon>
        <taxon>Thermoprotei</taxon>
        <taxon>Sulfolobales</taxon>
        <taxon>Sulfolobaceae</taxon>
        <taxon>Saccharolobus</taxon>
    </lineage>
</organism>
<evidence type="ECO:0000313" key="1">
    <source>
        <dbReference type="EMBL" id="QXJ32285.1"/>
    </source>
</evidence>
<gene>
    <name evidence="1" type="ORF">J5U21_01936</name>
    <name evidence="2" type="ORF">J5U22_01875</name>
</gene>
<dbReference type="EMBL" id="CP077713">
    <property type="protein sequence ID" value="QXJ35328.1"/>
    <property type="molecule type" value="Genomic_DNA"/>
</dbReference>
<dbReference type="Proteomes" id="UP000693941">
    <property type="component" value="Chromosome"/>
</dbReference>
<keyword evidence="4" id="KW-1185">Reference proteome</keyword>